<sequence>MAAILPEKNLYLRDISQAYIQSTTFLNRDFFVRPPAKLKLQEGSILKVIKPLYGVPEAGNHWFNTYHCHHTEKLQMEQSIYDPCLLYCTTSFGIVGLQTDDTLFLADKDFATAENHELHKAKLLAKERELLTESSPLKFNGGHIEKHGVVITLTQPRQCKNLSLIRDWNVNLKSSQGEVRNSVSPKDQYVAQRARGAYIATVCQPEAAFDLSFAAQTTKPEELHVKNLNKRLR</sequence>
<dbReference type="AlphaFoldDB" id="A0A1W5CVU7"/>
<protein>
    <submittedName>
        <fullName evidence="1">Uncharacterized protein</fullName>
    </submittedName>
</protein>
<reference evidence="2" key="1">
    <citation type="submission" date="2017-03" db="EMBL/GenBank/DDBJ databases">
        <authorList>
            <person name="Sharma R."/>
            <person name="Thines M."/>
        </authorList>
    </citation>
    <scope>NUCLEOTIDE SEQUENCE [LARGE SCALE GENOMIC DNA]</scope>
</reference>
<dbReference type="EMBL" id="FWEW01000483">
    <property type="protein sequence ID" value="SLM34983.1"/>
    <property type="molecule type" value="Genomic_DNA"/>
</dbReference>
<evidence type="ECO:0000313" key="2">
    <source>
        <dbReference type="Proteomes" id="UP000192927"/>
    </source>
</evidence>
<organism evidence="1 2">
    <name type="scientific">Lasallia pustulata</name>
    <dbReference type="NCBI Taxonomy" id="136370"/>
    <lineage>
        <taxon>Eukaryota</taxon>
        <taxon>Fungi</taxon>
        <taxon>Dikarya</taxon>
        <taxon>Ascomycota</taxon>
        <taxon>Pezizomycotina</taxon>
        <taxon>Lecanoromycetes</taxon>
        <taxon>OSLEUM clade</taxon>
        <taxon>Umbilicariomycetidae</taxon>
        <taxon>Umbilicariales</taxon>
        <taxon>Umbilicariaceae</taxon>
        <taxon>Lasallia</taxon>
    </lineage>
</organism>
<evidence type="ECO:0000313" key="1">
    <source>
        <dbReference type="EMBL" id="SLM34983.1"/>
    </source>
</evidence>
<dbReference type="Proteomes" id="UP000192927">
    <property type="component" value="Unassembled WGS sequence"/>
</dbReference>
<keyword evidence="2" id="KW-1185">Reference proteome</keyword>
<accession>A0A1W5CVU7</accession>
<name>A0A1W5CVU7_9LECA</name>
<proteinExistence type="predicted"/>